<dbReference type="AlphaFoldDB" id="A0A1R3JK18"/>
<dbReference type="OrthoDB" id="1420679at2759"/>
<dbReference type="EMBL" id="AWWV01007699">
    <property type="protein sequence ID" value="OMO95199.1"/>
    <property type="molecule type" value="Genomic_DNA"/>
</dbReference>
<comment type="caution">
    <text evidence="1">The sequence shown here is derived from an EMBL/GenBank/DDBJ whole genome shotgun (WGS) entry which is preliminary data.</text>
</comment>
<evidence type="ECO:0000313" key="1">
    <source>
        <dbReference type="EMBL" id="OMO95199.1"/>
    </source>
</evidence>
<protein>
    <submittedName>
        <fullName evidence="1">Uncharacterized protein</fullName>
    </submittedName>
</protein>
<dbReference type="STRING" id="210143.A0A1R3JK18"/>
<evidence type="ECO:0000313" key="2">
    <source>
        <dbReference type="Proteomes" id="UP000188268"/>
    </source>
</evidence>
<name>A0A1R3JK18_COCAP</name>
<keyword evidence="2" id="KW-1185">Reference proteome</keyword>
<dbReference type="Gramene" id="OMO95199">
    <property type="protein sequence ID" value="OMO95199"/>
    <property type="gene ID" value="CCACVL1_05503"/>
</dbReference>
<reference evidence="1 2" key="1">
    <citation type="submission" date="2013-09" db="EMBL/GenBank/DDBJ databases">
        <title>Corchorus capsularis genome sequencing.</title>
        <authorList>
            <person name="Alam M."/>
            <person name="Haque M.S."/>
            <person name="Islam M.S."/>
            <person name="Emdad E.M."/>
            <person name="Islam M.M."/>
            <person name="Ahmed B."/>
            <person name="Halim A."/>
            <person name="Hossen Q.M.M."/>
            <person name="Hossain M.Z."/>
            <person name="Ahmed R."/>
            <person name="Khan M.M."/>
            <person name="Islam R."/>
            <person name="Rashid M.M."/>
            <person name="Khan S.A."/>
            <person name="Rahman M.S."/>
            <person name="Alam M."/>
        </authorList>
    </citation>
    <scope>NUCLEOTIDE SEQUENCE [LARGE SCALE GENOMIC DNA]</scope>
    <source>
        <strain evidence="2">cv. CVL-1</strain>
        <tissue evidence="1">Whole seedling</tissue>
    </source>
</reference>
<accession>A0A1R3JK18</accession>
<proteinExistence type="predicted"/>
<dbReference type="Proteomes" id="UP000188268">
    <property type="component" value="Unassembled WGS sequence"/>
</dbReference>
<gene>
    <name evidence="1" type="ORF">CCACVL1_05503</name>
</gene>
<sequence length="76" mass="8725">MAQEEFKVPLLKKKYHENCPGCKVDQMKELQQGIPIRSASFFTLSIPLLHETEEDIGCYAGYVGVGEFYIDEFCNF</sequence>
<organism evidence="1 2">
    <name type="scientific">Corchorus capsularis</name>
    <name type="common">Jute</name>
    <dbReference type="NCBI Taxonomy" id="210143"/>
    <lineage>
        <taxon>Eukaryota</taxon>
        <taxon>Viridiplantae</taxon>
        <taxon>Streptophyta</taxon>
        <taxon>Embryophyta</taxon>
        <taxon>Tracheophyta</taxon>
        <taxon>Spermatophyta</taxon>
        <taxon>Magnoliopsida</taxon>
        <taxon>eudicotyledons</taxon>
        <taxon>Gunneridae</taxon>
        <taxon>Pentapetalae</taxon>
        <taxon>rosids</taxon>
        <taxon>malvids</taxon>
        <taxon>Malvales</taxon>
        <taxon>Malvaceae</taxon>
        <taxon>Grewioideae</taxon>
        <taxon>Apeibeae</taxon>
        <taxon>Corchorus</taxon>
    </lineage>
</organism>